<dbReference type="EMBL" id="BTGU01000026">
    <property type="protein sequence ID" value="GMN47793.1"/>
    <property type="molecule type" value="Genomic_DNA"/>
</dbReference>
<comment type="caution">
    <text evidence="3">The sequence shown here is derived from an EMBL/GenBank/DDBJ whole genome shotgun (WGS) entry which is preliminary data.</text>
</comment>
<feature type="signal peptide" evidence="2">
    <location>
        <begin position="1"/>
        <end position="25"/>
    </location>
</feature>
<evidence type="ECO:0000256" key="2">
    <source>
        <dbReference type="SAM" id="SignalP"/>
    </source>
</evidence>
<keyword evidence="4" id="KW-1185">Reference proteome</keyword>
<evidence type="ECO:0000256" key="1">
    <source>
        <dbReference type="SAM" id="MobiDB-lite"/>
    </source>
</evidence>
<keyword evidence="2" id="KW-0732">Signal</keyword>
<dbReference type="AlphaFoldDB" id="A0AA88A436"/>
<dbReference type="Proteomes" id="UP001187192">
    <property type="component" value="Unassembled WGS sequence"/>
</dbReference>
<name>A0AA88A436_FICCA</name>
<organism evidence="3 4">
    <name type="scientific">Ficus carica</name>
    <name type="common">Common fig</name>
    <dbReference type="NCBI Taxonomy" id="3494"/>
    <lineage>
        <taxon>Eukaryota</taxon>
        <taxon>Viridiplantae</taxon>
        <taxon>Streptophyta</taxon>
        <taxon>Embryophyta</taxon>
        <taxon>Tracheophyta</taxon>
        <taxon>Spermatophyta</taxon>
        <taxon>Magnoliopsida</taxon>
        <taxon>eudicotyledons</taxon>
        <taxon>Gunneridae</taxon>
        <taxon>Pentapetalae</taxon>
        <taxon>rosids</taxon>
        <taxon>fabids</taxon>
        <taxon>Rosales</taxon>
        <taxon>Moraceae</taxon>
        <taxon>Ficeae</taxon>
        <taxon>Ficus</taxon>
    </lineage>
</organism>
<sequence>MISSPYSRVPSWLWLPVCLNTGLRLLDLSAEWCRPADEEFSASSSHTGLGRVPQNSLKASVMPARRVCVGLAKCLKNQSRQGSPGPVCPGSGPRLTLMGRISSGPGGSLVLAQVASIVSVRSGGGGWRQSSCQPVWSGVIGAVWANHPVKDLAMVGEVLLGPIYWNPMIICSRFAKGSLVGSHRVIGSSPLTRANHPACQLPTGMERRDRGSLGQPSRKRLSYGRGSVAQANILELDDNLLDVCKKEVVRGSAAQRRCRWVNLVT</sequence>
<protein>
    <submittedName>
        <fullName evidence="3">Uncharacterized protein</fullName>
    </submittedName>
</protein>
<gene>
    <name evidence="3" type="ORF">TIFTF001_016972</name>
</gene>
<evidence type="ECO:0000313" key="3">
    <source>
        <dbReference type="EMBL" id="GMN47793.1"/>
    </source>
</evidence>
<proteinExistence type="predicted"/>
<evidence type="ECO:0000313" key="4">
    <source>
        <dbReference type="Proteomes" id="UP001187192"/>
    </source>
</evidence>
<reference evidence="3" key="1">
    <citation type="submission" date="2023-07" db="EMBL/GenBank/DDBJ databases">
        <title>draft genome sequence of fig (Ficus carica).</title>
        <authorList>
            <person name="Takahashi T."/>
            <person name="Nishimura K."/>
        </authorList>
    </citation>
    <scope>NUCLEOTIDE SEQUENCE</scope>
</reference>
<feature type="region of interest" description="Disordered" evidence="1">
    <location>
        <begin position="194"/>
        <end position="222"/>
    </location>
</feature>
<accession>A0AA88A436</accession>
<feature type="chain" id="PRO_5041741035" evidence="2">
    <location>
        <begin position="26"/>
        <end position="265"/>
    </location>
</feature>